<dbReference type="GO" id="GO:0008234">
    <property type="term" value="F:cysteine-type peptidase activity"/>
    <property type="evidence" value="ECO:0007669"/>
    <property type="project" value="InterPro"/>
</dbReference>
<dbReference type="SUPFAM" id="SSF52540">
    <property type="entry name" value="P-loop containing nucleoside triphosphate hydrolases"/>
    <property type="match status" value="1"/>
</dbReference>
<keyword evidence="11" id="KW-0946">Virion</keyword>
<evidence type="ECO:0000256" key="4">
    <source>
        <dbReference type="ARBA" id="ARBA00022561"/>
    </source>
</evidence>
<dbReference type="Pfam" id="PF00270">
    <property type="entry name" value="DEAD"/>
    <property type="match status" value="1"/>
</dbReference>
<dbReference type="GO" id="GO:0005524">
    <property type="term" value="F:ATP binding"/>
    <property type="evidence" value="ECO:0007669"/>
    <property type="project" value="UniProtKB-KW"/>
</dbReference>
<reference evidence="18" key="1">
    <citation type="journal article" date="2020" name="Virus Evol.">
        <title>Divergent RNA viruses in Macrophomina phaseolina exhibit potential as virocontrol agents.</title>
        <authorList>
            <person name="Wang J."/>
            <person name="Ni Y."/>
            <person name="Liu X."/>
            <person name="Zhao H."/>
            <person name="Xiao Y."/>
            <person name="Xiao X."/>
            <person name="Li S."/>
            <person name="Liu H."/>
        </authorList>
    </citation>
    <scope>NUCLEOTIDE SEQUENCE</scope>
    <source>
        <strain evidence="18">2013-006</strain>
    </source>
</reference>
<sequence>MNPVVEIFSRSGTSSMKTFGKHRTVKSLGEGYCYLYLFHRKFHAHLAEKLGPDPSIHIVKQQEGMLSGGSLLQRRVSRVARHWFHVSVQEKPSARDEMQWLCQADKVVSLSPCGRVGATIAPENGDDSVTVFMETARAFANLKDIPSNAHRLVPETEGYCYLNLFFPGCRVFFGSLFGPWPSVDLLARVPLGFRTEFRGMFEQAHDSLGHSVKYHHHLVSNNTADNLWIQIDRIVAERSLAFVGGSVCSSEDDLTDYDEPASEVPAYGYCYIRLLKKEFRDEACLRLGPWPSIFDVLTIPEEHWLSDARFVGLASQGPNMMHITRVQNPTMVDRPILRDMCLQMAARHPSLKLGGVGLVPKELYSDECLLLVSLACQTLFTENPILFMLFVTSLLILAIVISPFMTQRIIYREFGPASATLIRSLPPVVSHSVTACALVVSARPKLVIWVLISGLMEMVLLLQSWMVFVSTLFSWRDSTLRACERAYVGMFTYLNSIAHSRQQQAGPSITEKWANALLGMLSNVCSILSLISQNYQMSQVFRKLSMILSKLASNTGTPRVLKEFLDTCNHLNLDCYNSHGVHEPIVEMPIPEPLGLHKDPPLDKDGRTFQASNFAGVQLCSHLTTKTNVLDIGNTLARCGRGSIHMITAATGTGKSTVIPYMMANRTGKIVCVSIPTIAAVRSSSAVIKARFGVTVHQHAEGNYRAGDSNIHIFTGRALMAKLVHNPQYIDSIGVFIFDEMHVNDAENRAFRILSTKLASSHTVIWASATFAQSFTLPGDLSHPVEERIDKTITRNNIFSTRCKVPGLTPKTIAGRYLVFCASVRDCKYVTQKFEGDWVRTFVVHSKNLDKMYDKMNSALGDPSINTVIIAATPCLETGFTGKINYVVDLREMIVPQVTFDPLAISTKRVPVSKGSATQRKGRVGRLFAGVYCAPPVRFSPDEELSHSSYGMDWVYAQLFGYNPKLTHEIPRIHRLRLTDTMIGNIFSAKVDPLCLMGMSSDDGSIFNGFRGFSYPEGVDKNRLVYSEYSMPVGLWRSWGQYETRPVKVDQGGARGAKVISSVRAPFFDYTEDEETQVANWFAKTTTDGRVQEIDDPRLVNERYKKYDIMDKLQMSRLYMNNREFQNQPIPECPPPPVETEEERHQREAAHHFAHNVKYGASVPLWSPRDAFCEEPSFAIPFTILLAFWKRRPFLLCVIVISMFLLFIKYACQKWFSREHELCDRPEEGLVVSHTDDVAMAKKRPFEGRKRQFLPSDISLNPDDFVDLDFGDGRARRRIRLQELDEEIDRYFGDSDRPVDSWAEDCVNVSGVSARGDSFSYDLYENRVVAKREPESKLHVKEPTYPLAACIHSVFSVHRKSDGEFIAKATVVGNHIIMNTHVLKLATNTFELRGLRGRFDVKPRVIFQERDLTIALIPTGMPGTSRNLSVRVPIPGEEVCLIRVDYSSSDGFVATPSVISYAVAAHDGLYGYSISTAGGDCGTPVISVADGSLVGIHSLGGNLVDEQNFFLPITEIVMKETLRRRLQNNCNGMLTLPNFDESRFLHSACAVAREEQEKKPITELDRSGVTRVPLHGDCSFQPLATMRKHVVKKSKITIDPFSTRFFASFGTHDVSQITDYRCSELSNEAYWKDLTKYRRSVSDVPVELFEVAERFFRRNAQWMFEISEIPHPDEVPATLDRTKSSGPRLQHNKGHYLDGLDTHGLRVLVKACEMIYDCDPGVFSPPTWQVAIKDELRDRDRVVAHKTRTFMSCPIETMIGTFRVCRAYNDNFIDKHLTFPSTLGINKFRGGWHRLVGFLGGPDRHFSSGDGSRFDSSVGPAFAQFCCFLRQQSLPTRYHRILKNAYSEFVYTPLVTQDHRVWMKTQGNPSGSPNTSEDNTVTLISVMVYACCQLLGVDQFFAEYDACQLRFVCNGDDIMYAVSDQLKDIVNPQALREQFLTCGFDYTFTNPTTDITEVVYLSHSFFPCKVAKQTVYIPRLSTARIVASCVFQRRTDSISRQSKYVSALIHAFPHKNLYRHLWRLVLSHARCAGVDRPMTLESYSSQIFVPLPGDIVELYLGVHVGSIDKLKTHKDPSLLLERTYQSKMSHLQEHERGDADKATTKPQTVIGEPGEPATELNIAQLGSTSHVTKSRNPVTEFESTVNEIFNNTLTKRPRQRYIIAKSTQRQVEQTVANIRDKLGIDNADDMERVMVDMMVYYMDNSTSERNPSTDPYIHGGQEYQWQEIASWYVPTPRKFYRAVAEVLHQWLEMNPDFFPHWGYMHGFPRKYRSYAFDTADFCQKTPEEALKAIQAAKDVALSSSAYNLMRPDLKAVGSGGGTIVEQMAGSQFTKRMAGGSQYS</sequence>
<evidence type="ECO:0000259" key="16">
    <source>
        <dbReference type="PROSITE" id="PS51192"/>
    </source>
</evidence>
<feature type="transmembrane region" description="Helical" evidence="14">
    <location>
        <begin position="385"/>
        <end position="405"/>
    </location>
</feature>
<proteinExistence type="predicted"/>
<evidence type="ECO:0000256" key="5">
    <source>
        <dbReference type="ARBA" id="ARBA00022679"/>
    </source>
</evidence>
<dbReference type="InterPro" id="IPR027417">
    <property type="entry name" value="P-loop_NTPase"/>
</dbReference>
<feature type="domain" description="Peptidase C4" evidence="17">
    <location>
        <begin position="1334"/>
        <end position="1553"/>
    </location>
</feature>
<dbReference type="InterPro" id="IPR011545">
    <property type="entry name" value="DEAD/DEAH_box_helicase_dom"/>
</dbReference>
<evidence type="ECO:0000259" key="15">
    <source>
        <dbReference type="PROSITE" id="PS50507"/>
    </source>
</evidence>
<keyword evidence="3" id="KW-0696">RNA-directed RNA polymerase</keyword>
<accession>A0A7U3VDC0</accession>
<dbReference type="Gene3D" id="2.40.10.10">
    <property type="entry name" value="Trypsin-like serine proteases"/>
    <property type="match status" value="2"/>
</dbReference>
<dbReference type="PROSITE" id="PS51436">
    <property type="entry name" value="POTYVIRUS_NIA_PRO"/>
    <property type="match status" value="1"/>
</dbReference>
<keyword evidence="14" id="KW-0472">Membrane</keyword>
<evidence type="ECO:0000256" key="1">
    <source>
        <dbReference type="ARBA" id="ARBA00004328"/>
    </source>
</evidence>
<keyword evidence="7" id="KW-0547">Nucleotide-binding</keyword>
<keyword evidence="12" id="KW-0693">Viral RNA replication</keyword>
<evidence type="ECO:0000256" key="8">
    <source>
        <dbReference type="ARBA" id="ARBA00022801"/>
    </source>
</evidence>
<dbReference type="InterPro" id="IPR001205">
    <property type="entry name" value="RNA-dir_pol_C"/>
</dbReference>
<dbReference type="InterPro" id="IPR014001">
    <property type="entry name" value="Helicase_ATP-bd"/>
</dbReference>
<evidence type="ECO:0000256" key="10">
    <source>
        <dbReference type="ARBA" id="ARBA00022840"/>
    </source>
</evidence>
<dbReference type="SUPFAM" id="SSF56672">
    <property type="entry name" value="DNA/RNA polymerases"/>
    <property type="match status" value="1"/>
</dbReference>
<evidence type="ECO:0000256" key="3">
    <source>
        <dbReference type="ARBA" id="ARBA00022484"/>
    </source>
</evidence>
<dbReference type="GO" id="GO:0043657">
    <property type="term" value="C:host cell"/>
    <property type="evidence" value="ECO:0007669"/>
    <property type="project" value="UniProtKB-SubCell"/>
</dbReference>
<dbReference type="GO" id="GO:0006351">
    <property type="term" value="P:DNA-templated transcription"/>
    <property type="evidence" value="ECO:0007669"/>
    <property type="project" value="InterPro"/>
</dbReference>
<evidence type="ECO:0000256" key="11">
    <source>
        <dbReference type="ARBA" id="ARBA00022844"/>
    </source>
</evidence>
<keyword evidence="6" id="KW-0548">Nucleotidyltransferase</keyword>
<organism evidence="18">
    <name type="scientific">Macrophomina phaseolina poty-like virus</name>
    <dbReference type="NCBI Taxonomy" id="2741658"/>
    <lineage>
        <taxon>Viruses</taxon>
        <taxon>Riboviria</taxon>
        <taxon>Orthornavirae</taxon>
        <taxon>Pisuviricota</taxon>
        <taxon>Stelpaviricetes</taxon>
        <taxon>Patatavirales</taxon>
        <taxon>Potyviridae</taxon>
    </lineage>
</organism>
<dbReference type="Pfam" id="PF00863">
    <property type="entry name" value="Peptidase_C4"/>
    <property type="match status" value="1"/>
</dbReference>
<dbReference type="SUPFAM" id="SSF50494">
    <property type="entry name" value="Trypsin-like serine proteases"/>
    <property type="match status" value="1"/>
</dbReference>
<dbReference type="InterPro" id="IPR043128">
    <property type="entry name" value="Rev_trsase/Diguanyl_cyclase"/>
</dbReference>
<dbReference type="GO" id="GO:0004386">
    <property type="term" value="F:helicase activity"/>
    <property type="evidence" value="ECO:0007669"/>
    <property type="project" value="UniProtKB-KW"/>
</dbReference>
<dbReference type="GO" id="GO:0039694">
    <property type="term" value="P:viral RNA genome replication"/>
    <property type="evidence" value="ECO:0007669"/>
    <property type="project" value="InterPro"/>
</dbReference>
<feature type="domain" description="Helicase ATP-binding" evidence="16">
    <location>
        <begin position="636"/>
        <end position="789"/>
    </location>
</feature>
<evidence type="ECO:0000256" key="13">
    <source>
        <dbReference type="SAM" id="MobiDB-lite"/>
    </source>
</evidence>
<keyword evidence="5" id="KW-0808">Transferase</keyword>
<feature type="transmembrane region" description="Helical" evidence="14">
    <location>
        <begin position="446"/>
        <end position="468"/>
    </location>
</feature>
<feature type="region of interest" description="Disordered" evidence="13">
    <location>
        <begin position="2090"/>
        <end position="2114"/>
    </location>
</feature>
<keyword evidence="4" id="KW-0167">Capsid protein</keyword>
<keyword evidence="14" id="KW-0812">Transmembrane</keyword>
<evidence type="ECO:0000256" key="7">
    <source>
        <dbReference type="ARBA" id="ARBA00022741"/>
    </source>
</evidence>
<keyword evidence="14" id="KW-1133">Transmembrane helix</keyword>
<dbReference type="Gene3D" id="3.30.70.270">
    <property type="match status" value="1"/>
</dbReference>
<dbReference type="Pfam" id="PF00680">
    <property type="entry name" value="RdRP_1"/>
    <property type="match status" value="1"/>
</dbReference>
<dbReference type="PROSITE" id="PS50507">
    <property type="entry name" value="RDRP_SSRNA_POS"/>
    <property type="match status" value="1"/>
</dbReference>
<dbReference type="PANTHER" id="PTHR18934:SF99">
    <property type="entry name" value="ATP-DEPENDENT RNA HELICASE DHX37-RELATED"/>
    <property type="match status" value="1"/>
</dbReference>
<evidence type="ECO:0000256" key="6">
    <source>
        <dbReference type="ARBA" id="ARBA00022695"/>
    </source>
</evidence>
<dbReference type="Gene3D" id="3.40.50.300">
    <property type="entry name" value="P-loop containing nucleotide triphosphate hydrolases"/>
    <property type="match status" value="2"/>
</dbReference>
<dbReference type="GO" id="GO:0006508">
    <property type="term" value="P:proteolysis"/>
    <property type="evidence" value="ECO:0007669"/>
    <property type="project" value="InterPro"/>
</dbReference>
<evidence type="ECO:0000256" key="12">
    <source>
        <dbReference type="ARBA" id="ARBA00022953"/>
    </source>
</evidence>
<evidence type="ECO:0000256" key="2">
    <source>
        <dbReference type="ARBA" id="ARBA00004340"/>
    </source>
</evidence>
<feature type="domain" description="RdRp catalytic" evidence="15">
    <location>
        <begin position="1804"/>
        <end position="1930"/>
    </location>
</feature>
<keyword evidence="8" id="KW-0378">Hydrolase</keyword>
<protein>
    <submittedName>
        <fullName evidence="18">Polyprotein</fullName>
    </submittedName>
</protein>
<dbReference type="InterPro" id="IPR001730">
    <property type="entry name" value="Potyv_NIa-pro_dom"/>
</dbReference>
<dbReference type="GO" id="GO:0003968">
    <property type="term" value="F:RNA-directed RNA polymerase activity"/>
    <property type="evidence" value="ECO:0007669"/>
    <property type="project" value="UniProtKB-KW"/>
</dbReference>
<dbReference type="EMBL" id="MT062433">
    <property type="protein sequence ID" value="QOE55591.1"/>
    <property type="molecule type" value="Genomic_RNA"/>
</dbReference>
<dbReference type="InterPro" id="IPR043504">
    <property type="entry name" value="Peptidase_S1_PA_chymotrypsin"/>
</dbReference>
<name>A0A7U3VDC0_9POTY</name>
<evidence type="ECO:0000313" key="18">
    <source>
        <dbReference type="EMBL" id="QOE55591.1"/>
    </source>
</evidence>
<dbReference type="GO" id="GO:0003723">
    <property type="term" value="F:RNA binding"/>
    <property type="evidence" value="ECO:0007669"/>
    <property type="project" value="InterPro"/>
</dbReference>
<keyword evidence="10" id="KW-0067">ATP-binding</keyword>
<keyword evidence="9" id="KW-0347">Helicase</keyword>
<comment type="subcellular location">
    <subcellularLocation>
        <location evidence="2">Host cell</location>
    </subcellularLocation>
    <subcellularLocation>
        <location evidence="1">Virion</location>
    </subcellularLocation>
</comment>
<feature type="compositionally biased region" description="Basic and acidic residues" evidence="13">
    <location>
        <begin position="2090"/>
        <end position="2103"/>
    </location>
</feature>
<evidence type="ECO:0000256" key="9">
    <source>
        <dbReference type="ARBA" id="ARBA00022806"/>
    </source>
</evidence>
<evidence type="ECO:0000259" key="17">
    <source>
        <dbReference type="PROSITE" id="PS51436"/>
    </source>
</evidence>
<dbReference type="InterPro" id="IPR043502">
    <property type="entry name" value="DNA/RNA_pol_sf"/>
</dbReference>
<dbReference type="PANTHER" id="PTHR18934">
    <property type="entry name" value="ATP-DEPENDENT RNA HELICASE"/>
    <property type="match status" value="1"/>
</dbReference>
<evidence type="ECO:0000256" key="14">
    <source>
        <dbReference type="SAM" id="Phobius"/>
    </source>
</evidence>
<dbReference type="GO" id="GO:0019028">
    <property type="term" value="C:viral capsid"/>
    <property type="evidence" value="ECO:0007669"/>
    <property type="project" value="UniProtKB-KW"/>
</dbReference>
<dbReference type="InterPro" id="IPR009003">
    <property type="entry name" value="Peptidase_S1_PA"/>
</dbReference>
<dbReference type="InterPro" id="IPR007094">
    <property type="entry name" value="RNA-dir_pol_PSvirus"/>
</dbReference>
<dbReference type="PROSITE" id="PS51192">
    <property type="entry name" value="HELICASE_ATP_BIND_1"/>
    <property type="match status" value="1"/>
</dbReference>